<feature type="region of interest" description="Disordered" evidence="1">
    <location>
        <begin position="189"/>
        <end position="209"/>
    </location>
</feature>
<organism evidence="2 3">
    <name type="scientific">Erwinia phage Pavtok</name>
    <dbReference type="NCBI Taxonomy" id="2267655"/>
    <lineage>
        <taxon>Viruses</taxon>
        <taxon>Duplodnaviria</taxon>
        <taxon>Heunggongvirae</taxon>
        <taxon>Uroviricota</taxon>
        <taxon>Caudoviricetes</taxon>
        <taxon>Pavtokvirus</taxon>
        <taxon>Pavtokvirus pavtok</taxon>
    </lineage>
</organism>
<reference evidence="3" key="1">
    <citation type="submission" date="2018-06" db="EMBL/GenBank/DDBJ databases">
        <authorList>
            <person name="Sharma R."/>
            <person name="Hughes J."/>
            <person name="Breakwell D.P."/>
            <person name="Hope S."/>
            <person name="Grose J.H."/>
        </authorList>
    </citation>
    <scope>NUCLEOTIDE SEQUENCE [LARGE SCALE GENOMIC DNA]</scope>
</reference>
<feature type="compositionally biased region" description="Low complexity" evidence="1">
    <location>
        <begin position="189"/>
        <end position="200"/>
    </location>
</feature>
<evidence type="ECO:0000256" key="1">
    <source>
        <dbReference type="SAM" id="MobiDB-lite"/>
    </source>
</evidence>
<evidence type="ECO:0000313" key="2">
    <source>
        <dbReference type="EMBL" id="AXF51440.1"/>
    </source>
</evidence>
<proteinExistence type="predicted"/>
<evidence type="ECO:0000313" key="3">
    <source>
        <dbReference type="Proteomes" id="UP000260529"/>
    </source>
</evidence>
<keyword evidence="3" id="KW-1185">Reference proteome</keyword>
<sequence length="243" mass="26646">MKIECLIIRPGGTKVDFDAPKRQYHFKPDAEFDGRHIATVGETSHAAMLLRIREAYRAVEGDVVQAPGEDDTDLPTRVLNGSQVHDARYVIHGGDEIELDDLVSMAFDDSGLSEAEWNDLPDQERYEFIDATLSELVNGESGSQEPPAPVTINIQSSAENHVPVQLNPTDLDNTPAPQQPAPVVPEVLAPASEAPTPSEPTADELANLDEHTLREKFKEKFGRYPSKQMKPANIVAALAEDDD</sequence>
<accession>A0A345BLW9</accession>
<gene>
    <name evidence="2" type="ORF">PAVTOK_12</name>
</gene>
<protein>
    <submittedName>
        <fullName evidence="2">Putative endoglucanase</fullName>
    </submittedName>
</protein>
<name>A0A345BLW9_9CAUD</name>
<dbReference type="EMBL" id="MH426726">
    <property type="protein sequence ID" value="AXF51440.1"/>
    <property type="molecule type" value="Genomic_DNA"/>
</dbReference>
<dbReference type="Proteomes" id="UP000260529">
    <property type="component" value="Segment"/>
</dbReference>